<dbReference type="PROSITE" id="PS51257">
    <property type="entry name" value="PROKAR_LIPOPROTEIN"/>
    <property type="match status" value="1"/>
</dbReference>
<evidence type="ECO:0000313" key="11">
    <source>
        <dbReference type="Proteomes" id="UP001218895"/>
    </source>
</evidence>
<keyword evidence="7" id="KW-0482">Metalloprotease</keyword>
<dbReference type="InterPro" id="IPR001567">
    <property type="entry name" value="Pept_M3A_M3B_dom"/>
</dbReference>
<proteinExistence type="inferred from homology"/>
<dbReference type="GO" id="GO:0006508">
    <property type="term" value="P:proteolysis"/>
    <property type="evidence" value="ECO:0007669"/>
    <property type="project" value="UniProtKB-KW"/>
</dbReference>
<dbReference type="PANTHER" id="PTHR11804:SF84">
    <property type="entry name" value="SACCHAROLYSIN"/>
    <property type="match status" value="1"/>
</dbReference>
<organism evidence="10 11">
    <name type="scientific">Methanomicrobium antiquum</name>
    <dbReference type="NCBI Taxonomy" id="487686"/>
    <lineage>
        <taxon>Archaea</taxon>
        <taxon>Methanobacteriati</taxon>
        <taxon>Methanobacteriota</taxon>
        <taxon>Stenosarchaea group</taxon>
        <taxon>Methanomicrobia</taxon>
        <taxon>Methanomicrobiales</taxon>
        <taxon>Methanomicrobiaceae</taxon>
        <taxon>Methanomicrobium</taxon>
    </lineage>
</organism>
<reference evidence="10" key="1">
    <citation type="submission" date="2022-01" db="EMBL/GenBank/DDBJ databases">
        <title>Complete genome of Methanomicrobium antiquum DSM 21220.</title>
        <authorList>
            <person name="Chen S.-C."/>
            <person name="You Y.-T."/>
            <person name="Zhou Y.-Z."/>
            <person name="Lai M.-C."/>
        </authorList>
    </citation>
    <scope>NUCLEOTIDE SEQUENCE</scope>
    <source>
        <strain evidence="10">DSM 21220</strain>
    </source>
</reference>
<keyword evidence="5" id="KW-0378">Hydrolase</keyword>
<dbReference type="AlphaFoldDB" id="A0AAF0FNY6"/>
<gene>
    <name evidence="10" type="ORF">L1994_00630</name>
</gene>
<keyword evidence="3" id="KW-0645">Protease</keyword>
<dbReference type="Gene3D" id="1.20.1050.40">
    <property type="entry name" value="Endopeptidase. Chain P, domain 1"/>
    <property type="match status" value="1"/>
</dbReference>
<evidence type="ECO:0000256" key="2">
    <source>
        <dbReference type="ARBA" id="ARBA00006040"/>
    </source>
</evidence>
<dbReference type="CDD" id="cd06455">
    <property type="entry name" value="M3A_TOP"/>
    <property type="match status" value="1"/>
</dbReference>
<evidence type="ECO:0000256" key="8">
    <source>
        <dbReference type="SAM" id="Coils"/>
    </source>
</evidence>
<dbReference type="GO" id="GO:0004222">
    <property type="term" value="F:metalloendopeptidase activity"/>
    <property type="evidence" value="ECO:0007669"/>
    <property type="project" value="InterPro"/>
</dbReference>
<dbReference type="InterPro" id="IPR024079">
    <property type="entry name" value="MetalloPept_cat_dom_sf"/>
</dbReference>
<dbReference type="InterPro" id="IPR024080">
    <property type="entry name" value="Neurolysin/TOP_N"/>
</dbReference>
<protein>
    <submittedName>
        <fullName evidence="10">Zn-dependent oligopeptidase</fullName>
    </submittedName>
</protein>
<dbReference type="Pfam" id="PF01432">
    <property type="entry name" value="Peptidase_M3"/>
    <property type="match status" value="1"/>
</dbReference>
<evidence type="ECO:0000256" key="5">
    <source>
        <dbReference type="ARBA" id="ARBA00022801"/>
    </source>
</evidence>
<comment type="cofactor">
    <cofactor evidence="1">
        <name>Zn(2+)</name>
        <dbReference type="ChEBI" id="CHEBI:29105"/>
    </cofactor>
</comment>
<evidence type="ECO:0000256" key="4">
    <source>
        <dbReference type="ARBA" id="ARBA00022723"/>
    </source>
</evidence>
<name>A0AAF0FNY6_9EURY</name>
<dbReference type="GO" id="GO:0006518">
    <property type="term" value="P:peptide metabolic process"/>
    <property type="evidence" value="ECO:0007669"/>
    <property type="project" value="TreeGrafter"/>
</dbReference>
<dbReference type="InterPro" id="IPR045090">
    <property type="entry name" value="Pept_M3A_M3B"/>
</dbReference>
<keyword evidence="11" id="KW-1185">Reference proteome</keyword>
<dbReference type="EMBL" id="CP091092">
    <property type="protein sequence ID" value="WFN36937.1"/>
    <property type="molecule type" value="Genomic_DNA"/>
</dbReference>
<accession>A0AAF0FNY6</accession>
<keyword evidence="8" id="KW-0175">Coiled coil</keyword>
<dbReference type="Proteomes" id="UP001218895">
    <property type="component" value="Chromosome"/>
</dbReference>
<feature type="coiled-coil region" evidence="8">
    <location>
        <begin position="314"/>
        <end position="341"/>
    </location>
</feature>
<dbReference type="InterPro" id="IPR024077">
    <property type="entry name" value="Neurolysin/TOP_dom2"/>
</dbReference>
<keyword evidence="4" id="KW-0479">Metal-binding</keyword>
<evidence type="ECO:0000256" key="3">
    <source>
        <dbReference type="ARBA" id="ARBA00022670"/>
    </source>
</evidence>
<evidence type="ECO:0000313" key="10">
    <source>
        <dbReference type="EMBL" id="WFN36937.1"/>
    </source>
</evidence>
<sequence>MKKLSKLKATLYAIFVIFLIFSAAGCTDAPGNNETDSLTAGYLMNESIKNPVKAHYNPGEITSFYNSAEDLTKQSLDLIVEIPPEKKTFENTMIAYEKTISDFNDCVQPLNIMGYVYPDSEISGEGMECEERYSRFLTNVSSRRDLYDALKSVTPSNSDEKRLYDVIIREFEKNGLFLSDEKLAHVTEMRKELSTLELRFSANLNNDDTKLVFSKEELKGVPESSLSSFEKTPAKDYIVTMKSPDYNAVMTYADSENTRFIMYKSYFTKQGEENTLLLEEALVLRQNIAEELGYESWADYKTDGRIAKNSSNVMEFLNALKDTLKEKNANENSELLEIKKRTFPDSEELFPWDVYYLLNIKKMEDYSFDEEKVREYFPLDRVLDGIFATYEKLFGVNFRKSENIDVWHPDVYVYEVSDELSGNVIGYLYLDLFPRDLKYNHFCAAGLKGRSVSGDSYNPPVLLIIGNFNSPGSDKPSLLKIDEISTLFHETGHAMHFLLTDTPYRSLSGFGVEMDFVETPSQAMEEWAYDPEILKSISGHYNNSSEKIPDALLADAVSTRNVENVNTYTRVLADSFRDMKFHTTKGPVNTMEMSYEIYEDINGLKLPDGIRSSASFGHVMADYDAGYYGYLWSKVYSMNIVDEFKKSGMTNRTTGMKFREEILARGNMEDGDVLLENFLGEKPNPDALNILLNR</sequence>
<dbReference type="GO" id="GO:0046872">
    <property type="term" value="F:metal ion binding"/>
    <property type="evidence" value="ECO:0007669"/>
    <property type="project" value="UniProtKB-KW"/>
</dbReference>
<evidence type="ECO:0000256" key="7">
    <source>
        <dbReference type="ARBA" id="ARBA00023049"/>
    </source>
</evidence>
<dbReference type="SUPFAM" id="SSF55486">
    <property type="entry name" value="Metalloproteases ('zincins'), catalytic domain"/>
    <property type="match status" value="1"/>
</dbReference>
<evidence type="ECO:0000256" key="6">
    <source>
        <dbReference type="ARBA" id="ARBA00022833"/>
    </source>
</evidence>
<dbReference type="KEGG" id="manq:L1994_00630"/>
<dbReference type="PANTHER" id="PTHR11804">
    <property type="entry name" value="PROTEASE M3 THIMET OLIGOPEPTIDASE-RELATED"/>
    <property type="match status" value="1"/>
</dbReference>
<dbReference type="GeneID" id="79948856"/>
<evidence type="ECO:0000259" key="9">
    <source>
        <dbReference type="Pfam" id="PF01432"/>
    </source>
</evidence>
<dbReference type="Gene3D" id="3.40.390.10">
    <property type="entry name" value="Collagenase (Catalytic Domain)"/>
    <property type="match status" value="1"/>
</dbReference>
<dbReference type="Gene3D" id="1.10.1370.10">
    <property type="entry name" value="Neurolysin, domain 3"/>
    <property type="match status" value="1"/>
</dbReference>
<feature type="domain" description="Peptidase M3A/M3B catalytic" evidence="9">
    <location>
        <begin position="249"/>
        <end position="688"/>
    </location>
</feature>
<keyword evidence="6" id="KW-0862">Zinc</keyword>
<evidence type="ECO:0000256" key="1">
    <source>
        <dbReference type="ARBA" id="ARBA00001947"/>
    </source>
</evidence>
<dbReference type="RefSeq" id="WP_278099774.1">
    <property type="nucleotide sequence ID" value="NZ_CP091092.1"/>
</dbReference>
<comment type="similarity">
    <text evidence="2">Belongs to the peptidase M3 family.</text>
</comment>